<keyword evidence="2" id="KW-1185">Reference proteome</keyword>
<organism evidence="1 2">
    <name type="scientific">Leeia speluncae</name>
    <dbReference type="NCBI Taxonomy" id="2884804"/>
    <lineage>
        <taxon>Bacteria</taxon>
        <taxon>Pseudomonadati</taxon>
        <taxon>Pseudomonadota</taxon>
        <taxon>Betaproteobacteria</taxon>
        <taxon>Neisseriales</taxon>
        <taxon>Leeiaceae</taxon>
        <taxon>Leeia</taxon>
    </lineage>
</organism>
<name>A0ABS8D4T2_9NEIS</name>
<evidence type="ECO:0000313" key="1">
    <source>
        <dbReference type="EMBL" id="MCB6183132.1"/>
    </source>
</evidence>
<reference evidence="1" key="1">
    <citation type="submission" date="2021-10" db="EMBL/GenBank/DDBJ databases">
        <title>The complete genome sequence of Leeia sp. TBRC 13508.</title>
        <authorList>
            <person name="Charoenyingcharoen P."/>
            <person name="Yukphan P."/>
        </authorList>
    </citation>
    <scope>NUCLEOTIDE SEQUENCE</scope>
    <source>
        <strain evidence="1">TBRC 13508</strain>
    </source>
</reference>
<dbReference type="Proteomes" id="UP001165395">
    <property type="component" value="Unassembled WGS sequence"/>
</dbReference>
<dbReference type="EMBL" id="JAJBZT010000003">
    <property type="protein sequence ID" value="MCB6183132.1"/>
    <property type="molecule type" value="Genomic_DNA"/>
</dbReference>
<protein>
    <submittedName>
        <fullName evidence="1">Uncharacterized protein</fullName>
    </submittedName>
</protein>
<dbReference type="RefSeq" id="WP_227179607.1">
    <property type="nucleotide sequence ID" value="NZ_JAJBZT010000003.1"/>
</dbReference>
<evidence type="ECO:0000313" key="2">
    <source>
        <dbReference type="Proteomes" id="UP001165395"/>
    </source>
</evidence>
<accession>A0ABS8D4T2</accession>
<sequence length="86" mass="9198">MKENTYKIWLGAGMGSCGGDVSINNKTLTLDTSGTAKYPWKNGAKRCETTIQFTNKGAEVSDSCAVEGSTCDTDGSYTFDPFLSSH</sequence>
<gene>
    <name evidence="1" type="ORF">LIN78_06200</name>
</gene>
<comment type="caution">
    <text evidence="1">The sequence shown here is derived from an EMBL/GenBank/DDBJ whole genome shotgun (WGS) entry which is preliminary data.</text>
</comment>
<proteinExistence type="predicted"/>